<dbReference type="EMBL" id="LHPF02000014">
    <property type="protein sequence ID" value="PSC71558.1"/>
    <property type="molecule type" value="Genomic_DNA"/>
</dbReference>
<protein>
    <submittedName>
        <fullName evidence="2">NAD+ synthase (Glutamine-hydrolysing)</fullName>
    </submittedName>
</protein>
<dbReference type="Proteomes" id="UP000239649">
    <property type="component" value="Unassembled WGS sequence"/>
</dbReference>
<feature type="compositionally biased region" description="Pro residues" evidence="1">
    <location>
        <begin position="15"/>
        <end position="25"/>
    </location>
</feature>
<dbReference type="SUPFAM" id="SSF158615">
    <property type="entry name" value="RbcX-like"/>
    <property type="match status" value="1"/>
</dbReference>
<accession>A0A2P6VBV8</accession>
<dbReference type="OrthoDB" id="510210at2759"/>
<feature type="region of interest" description="Disordered" evidence="1">
    <location>
        <begin position="1"/>
        <end position="25"/>
    </location>
</feature>
<dbReference type="AlphaFoldDB" id="A0A2P6VBV8"/>
<reference evidence="2 3" key="1">
    <citation type="journal article" date="2018" name="Plant J.">
        <title>Genome sequences of Chlorella sorokiniana UTEX 1602 and Micractinium conductrix SAG 241.80: implications to maltose excretion by a green alga.</title>
        <authorList>
            <person name="Arriola M.B."/>
            <person name="Velmurugan N."/>
            <person name="Zhang Y."/>
            <person name="Plunkett M.H."/>
            <person name="Hondzo H."/>
            <person name="Barney B.M."/>
        </authorList>
    </citation>
    <scope>NUCLEOTIDE SEQUENCE [LARGE SCALE GENOMIC DNA]</scope>
    <source>
        <strain evidence="2 3">SAG 241.80</strain>
    </source>
</reference>
<sequence length="231" mass="25681">MSALQRRPCTTGARPAPPRSSGPPVIPLARSLSSRAGVGAYGDSHRRGFRCVLARNELNKWADRSNYDEHDPDDWERSQFDSETLALVLKVMTAKATQRLLLQLQELDLFKAQWLTNYCSENPPSGSNKFLVGLFKQPSTVVHDASTATDHTIDPANLAHRIIQIRGDMASSLTKFPKFVELENASVMREHLASTTYVSGSPGADSGSTRRRGYYNGRRRRDHLKRASGTL</sequence>
<evidence type="ECO:0000313" key="2">
    <source>
        <dbReference type="EMBL" id="PSC71558.1"/>
    </source>
</evidence>
<evidence type="ECO:0000313" key="3">
    <source>
        <dbReference type="Proteomes" id="UP000239649"/>
    </source>
</evidence>
<keyword evidence="3" id="KW-1185">Reference proteome</keyword>
<organism evidence="2 3">
    <name type="scientific">Micractinium conductrix</name>
    <dbReference type="NCBI Taxonomy" id="554055"/>
    <lineage>
        <taxon>Eukaryota</taxon>
        <taxon>Viridiplantae</taxon>
        <taxon>Chlorophyta</taxon>
        <taxon>core chlorophytes</taxon>
        <taxon>Trebouxiophyceae</taxon>
        <taxon>Chlorellales</taxon>
        <taxon>Chlorellaceae</taxon>
        <taxon>Chlorella clade</taxon>
        <taxon>Micractinium</taxon>
    </lineage>
</organism>
<dbReference type="Gene3D" id="1.10.1200.210">
    <property type="entry name" value="Chaperonin-like RbcX"/>
    <property type="match status" value="1"/>
</dbReference>
<feature type="region of interest" description="Disordered" evidence="1">
    <location>
        <begin position="197"/>
        <end position="231"/>
    </location>
</feature>
<name>A0A2P6VBV8_9CHLO</name>
<gene>
    <name evidence="2" type="ORF">C2E20_5029</name>
</gene>
<comment type="caution">
    <text evidence="2">The sequence shown here is derived from an EMBL/GenBank/DDBJ whole genome shotgun (WGS) entry which is preliminary data.</text>
</comment>
<feature type="compositionally biased region" description="Basic residues" evidence="1">
    <location>
        <begin position="209"/>
        <end position="231"/>
    </location>
</feature>
<dbReference type="InterPro" id="IPR038052">
    <property type="entry name" value="Chaperonin_RbcX_sf"/>
</dbReference>
<evidence type="ECO:0000256" key="1">
    <source>
        <dbReference type="SAM" id="MobiDB-lite"/>
    </source>
</evidence>
<proteinExistence type="predicted"/>